<dbReference type="EMBL" id="CP104145">
    <property type="protein sequence ID" value="UWU19198.1"/>
    <property type="molecule type" value="Genomic_DNA"/>
</dbReference>
<keyword evidence="2" id="KW-0614">Plasmid</keyword>
<reference evidence="2" key="2">
    <citation type="submission" date="2022-09" db="EMBL/GenBank/DDBJ databases">
        <title>Australian commercial rhizobial inoculants.</title>
        <authorList>
            <person name="Kohlmeier M.G."/>
            <person name="O'Hara G.W."/>
            <person name="Colombi E."/>
            <person name="Ramsay J.P."/>
            <person name="Terpolilli J."/>
        </authorList>
    </citation>
    <scope>NUCLEOTIDE SEQUENCE</scope>
    <source>
        <strain evidence="2">WSM1592</strain>
        <plasmid evidence="2">pWSM1592_2</plasmid>
    </source>
</reference>
<dbReference type="AlphaFoldDB" id="A0A4R3PRA5"/>
<protein>
    <submittedName>
        <fullName evidence="1">Uncharacterized protein</fullName>
    </submittedName>
</protein>
<evidence type="ECO:0000313" key="3">
    <source>
        <dbReference type="Proteomes" id="UP000294576"/>
    </source>
</evidence>
<evidence type="ECO:0000313" key="4">
    <source>
        <dbReference type="Proteomes" id="UP001060123"/>
    </source>
</evidence>
<name>A0A4R3PRA5_RHISU</name>
<dbReference type="Proteomes" id="UP001060123">
    <property type="component" value="Plasmid pWSM1592_2"/>
</dbReference>
<proteinExistence type="predicted"/>
<accession>A0A4R3PRA5</accession>
<gene>
    <name evidence="1" type="ORF">EV132_13334</name>
    <name evidence="2" type="ORF">N2599_35970</name>
</gene>
<sequence length="82" mass="8865">MGQTTGATLPFPHITVGFPTPSFVAAIMELPLNIANRALQLPLSGLKSLFGTPPDGYSDTFPPLGAYKATLPIRFARRFRHP</sequence>
<geneLocation type="plasmid" evidence="2 4">
    <name>pWSM1592_2</name>
</geneLocation>
<reference evidence="1 3" key="1">
    <citation type="submission" date="2019-03" db="EMBL/GenBank/DDBJ databases">
        <title>Genomic Encyclopedia of Type Strains, Phase IV (KMG-V): Genome sequencing to study the core and pangenomes of soil and plant-associated prokaryotes.</title>
        <authorList>
            <person name="Whitman W."/>
        </authorList>
    </citation>
    <scope>NUCLEOTIDE SEQUENCE [LARGE SCALE GENOMIC DNA]</scope>
    <source>
        <strain evidence="1 3">Hc14</strain>
    </source>
</reference>
<keyword evidence="4" id="KW-1185">Reference proteome</keyword>
<dbReference type="Proteomes" id="UP000294576">
    <property type="component" value="Unassembled WGS sequence"/>
</dbReference>
<evidence type="ECO:0000313" key="1">
    <source>
        <dbReference type="EMBL" id="TCU06091.1"/>
    </source>
</evidence>
<dbReference type="RefSeq" id="WP_132568678.1">
    <property type="nucleotide sequence ID" value="NZ_CP104145.1"/>
</dbReference>
<evidence type="ECO:0000313" key="2">
    <source>
        <dbReference type="EMBL" id="UWU19198.1"/>
    </source>
</evidence>
<dbReference type="EMBL" id="SMBH01000033">
    <property type="protein sequence ID" value="TCU06091.1"/>
    <property type="molecule type" value="Genomic_DNA"/>
</dbReference>
<organism evidence="1 3">
    <name type="scientific">Rhizobium sullae</name>
    <name type="common">Rhizobium hedysari</name>
    <dbReference type="NCBI Taxonomy" id="50338"/>
    <lineage>
        <taxon>Bacteria</taxon>
        <taxon>Pseudomonadati</taxon>
        <taxon>Pseudomonadota</taxon>
        <taxon>Alphaproteobacteria</taxon>
        <taxon>Hyphomicrobiales</taxon>
        <taxon>Rhizobiaceae</taxon>
        <taxon>Rhizobium/Agrobacterium group</taxon>
        <taxon>Rhizobium</taxon>
    </lineage>
</organism>